<evidence type="ECO:0000256" key="6">
    <source>
        <dbReference type="ARBA" id="ARBA00035244"/>
    </source>
</evidence>
<evidence type="ECO:0000256" key="3">
    <source>
        <dbReference type="ARBA" id="ARBA00022884"/>
    </source>
</evidence>
<evidence type="ECO:0000313" key="10">
    <source>
        <dbReference type="Proteomes" id="UP001152872"/>
    </source>
</evidence>
<organism evidence="9 10">
    <name type="scientific">Pseudanabaena catenata USMAC16</name>
    <dbReference type="NCBI Taxonomy" id="1855837"/>
    <lineage>
        <taxon>Bacteria</taxon>
        <taxon>Bacillati</taxon>
        <taxon>Cyanobacteriota</taxon>
        <taxon>Cyanophyceae</taxon>
        <taxon>Pseudanabaenales</taxon>
        <taxon>Pseudanabaenaceae</taxon>
        <taxon>Pseudanabaena</taxon>
    </lineage>
</organism>
<dbReference type="InterPro" id="IPR023574">
    <property type="entry name" value="Ribosomal_uL4_dom_sf"/>
</dbReference>
<comment type="subunit">
    <text evidence="7">Part of the 50S ribosomal subunit.</text>
</comment>
<dbReference type="EMBL" id="VBTY01000011">
    <property type="protein sequence ID" value="MDG3493447.1"/>
    <property type="molecule type" value="Genomic_DNA"/>
</dbReference>
<comment type="similarity">
    <text evidence="1 7">Belongs to the universal ribosomal protein uL4 family.</text>
</comment>
<dbReference type="Gene3D" id="3.40.1370.10">
    <property type="match status" value="1"/>
</dbReference>
<dbReference type="Proteomes" id="UP001152872">
    <property type="component" value="Unassembled WGS sequence"/>
</dbReference>
<evidence type="ECO:0000256" key="1">
    <source>
        <dbReference type="ARBA" id="ARBA00010528"/>
    </source>
</evidence>
<feature type="compositionally biased region" description="Basic residues" evidence="8">
    <location>
        <begin position="58"/>
        <end position="69"/>
    </location>
</feature>
<feature type="region of interest" description="Disordered" evidence="8">
    <location>
        <begin position="41"/>
        <end position="94"/>
    </location>
</feature>
<evidence type="ECO:0000256" key="4">
    <source>
        <dbReference type="ARBA" id="ARBA00022980"/>
    </source>
</evidence>
<evidence type="ECO:0000256" key="2">
    <source>
        <dbReference type="ARBA" id="ARBA00022730"/>
    </source>
</evidence>
<dbReference type="GO" id="GO:0003735">
    <property type="term" value="F:structural constituent of ribosome"/>
    <property type="evidence" value="ECO:0007669"/>
    <property type="project" value="InterPro"/>
</dbReference>
<evidence type="ECO:0000256" key="8">
    <source>
        <dbReference type="SAM" id="MobiDB-lite"/>
    </source>
</evidence>
<evidence type="ECO:0000313" key="9">
    <source>
        <dbReference type="EMBL" id="MDG3493447.1"/>
    </source>
</evidence>
<dbReference type="PANTHER" id="PTHR10746">
    <property type="entry name" value="50S RIBOSOMAL PROTEIN L4"/>
    <property type="match status" value="1"/>
</dbReference>
<evidence type="ECO:0000256" key="5">
    <source>
        <dbReference type="ARBA" id="ARBA00023274"/>
    </source>
</evidence>
<dbReference type="PANTHER" id="PTHR10746:SF17">
    <property type="entry name" value="LARGE RIBOSOMAL SUBUNIT PROTEIN UL4C"/>
    <property type="match status" value="1"/>
</dbReference>
<keyword evidence="10" id="KW-1185">Reference proteome</keyword>
<dbReference type="HAMAP" id="MF_01328_B">
    <property type="entry name" value="Ribosomal_uL4_B"/>
    <property type="match status" value="1"/>
</dbReference>
<dbReference type="InterPro" id="IPR013005">
    <property type="entry name" value="Ribosomal_uL4-like"/>
</dbReference>
<sequence>MPTVIDWTGNEVGEISLDLRVAKEASAKGLVHRALVRQLANARQGTASSKTRAEVRGGGRKPFRQKGTGRARAGSTRSPLTRGGGAIFGPKPRDYETKMNRKERRLALRTAFIGRSADLIIVEDFAVNLAQPKTKELCQALERWGVTVGQKTLIITDRKEENIILSARNIQNLQLIAADQLNMFDILNSEKIVATRSAIAKIHEVYGGDAKLATEIVTTVEDAE</sequence>
<dbReference type="GO" id="GO:1990904">
    <property type="term" value="C:ribonucleoprotein complex"/>
    <property type="evidence" value="ECO:0007669"/>
    <property type="project" value="UniProtKB-KW"/>
</dbReference>
<name>A0A9X4M6L4_9CYAN</name>
<evidence type="ECO:0000256" key="7">
    <source>
        <dbReference type="HAMAP-Rule" id="MF_01328"/>
    </source>
</evidence>
<keyword evidence="5 7" id="KW-0687">Ribonucleoprotein</keyword>
<protein>
    <recommendedName>
        <fullName evidence="6 7">Large ribosomal subunit protein uL4</fullName>
    </recommendedName>
</protein>
<dbReference type="NCBIfam" id="TIGR03953">
    <property type="entry name" value="rplD_bact"/>
    <property type="match status" value="1"/>
</dbReference>
<keyword evidence="3 7" id="KW-0694">RNA-binding</keyword>
<dbReference type="AlphaFoldDB" id="A0A9X4M6L4"/>
<keyword evidence="2 7" id="KW-0699">rRNA-binding</keyword>
<comment type="function">
    <text evidence="7">Forms part of the polypeptide exit tunnel.</text>
</comment>
<dbReference type="GO" id="GO:0005840">
    <property type="term" value="C:ribosome"/>
    <property type="evidence" value="ECO:0007669"/>
    <property type="project" value="UniProtKB-KW"/>
</dbReference>
<keyword evidence="4 7" id="KW-0689">Ribosomal protein</keyword>
<dbReference type="RefSeq" id="WP_009625489.1">
    <property type="nucleotide sequence ID" value="NZ_VBTY01000011.1"/>
</dbReference>
<dbReference type="GO" id="GO:0006412">
    <property type="term" value="P:translation"/>
    <property type="evidence" value="ECO:0007669"/>
    <property type="project" value="UniProtKB-UniRule"/>
</dbReference>
<proteinExistence type="inferred from homology"/>
<comment type="function">
    <text evidence="7">One of the primary rRNA binding proteins, this protein initially binds near the 5'-end of the 23S rRNA. It is important during the early stages of 50S assembly. It makes multiple contacts with different domains of the 23S rRNA in the assembled 50S subunit and ribosome.</text>
</comment>
<comment type="caution">
    <text evidence="9">The sequence shown here is derived from an EMBL/GenBank/DDBJ whole genome shotgun (WGS) entry which is preliminary data.</text>
</comment>
<accession>A0A9X4M6L4</accession>
<dbReference type="SUPFAM" id="SSF52166">
    <property type="entry name" value="Ribosomal protein L4"/>
    <property type="match status" value="1"/>
</dbReference>
<dbReference type="Pfam" id="PF00573">
    <property type="entry name" value="Ribosomal_L4"/>
    <property type="match status" value="1"/>
</dbReference>
<dbReference type="InterPro" id="IPR002136">
    <property type="entry name" value="Ribosomal_uL4"/>
</dbReference>
<reference evidence="9" key="1">
    <citation type="submission" date="2019-05" db="EMBL/GenBank/DDBJ databases">
        <title>Whole genome sequencing of Pseudanabaena catenata USMAC16.</title>
        <authorList>
            <person name="Khan Z."/>
            <person name="Omar W.M."/>
            <person name="Convey P."/>
            <person name="Merican F."/>
            <person name="Najimudin N."/>
        </authorList>
    </citation>
    <scope>NUCLEOTIDE SEQUENCE</scope>
    <source>
        <strain evidence="9">USMAC16</strain>
    </source>
</reference>
<feature type="compositionally biased region" description="Polar residues" evidence="8">
    <location>
        <begin position="41"/>
        <end position="50"/>
    </location>
</feature>
<dbReference type="GO" id="GO:0019843">
    <property type="term" value="F:rRNA binding"/>
    <property type="evidence" value="ECO:0007669"/>
    <property type="project" value="UniProtKB-UniRule"/>
</dbReference>
<gene>
    <name evidence="7 9" type="primary">rplD</name>
    <name evidence="7" type="synonym">rpl4</name>
    <name evidence="9" type="ORF">FEV09_02640</name>
</gene>